<evidence type="ECO:0000313" key="3">
    <source>
        <dbReference type="Proteomes" id="UP001209540"/>
    </source>
</evidence>
<reference evidence="2" key="2">
    <citation type="submission" date="2023-02" db="EMBL/GenBank/DDBJ databases">
        <authorList>
            <consortium name="DOE Joint Genome Institute"/>
            <person name="Mondo S.J."/>
            <person name="Chang Y."/>
            <person name="Wang Y."/>
            <person name="Ahrendt S."/>
            <person name="Andreopoulos W."/>
            <person name="Barry K."/>
            <person name="Beard J."/>
            <person name="Benny G.L."/>
            <person name="Blankenship S."/>
            <person name="Bonito G."/>
            <person name="Cuomo C."/>
            <person name="Desiro A."/>
            <person name="Gervers K.A."/>
            <person name="Hundley H."/>
            <person name="Kuo A."/>
            <person name="LaButti K."/>
            <person name="Lang B.F."/>
            <person name="Lipzen A."/>
            <person name="O'Donnell K."/>
            <person name="Pangilinan J."/>
            <person name="Reynolds N."/>
            <person name="Sandor L."/>
            <person name="Smith M.W."/>
            <person name="Tsang A."/>
            <person name="Grigoriev I.V."/>
            <person name="Stajich J.E."/>
            <person name="Spatafora J.W."/>
        </authorList>
    </citation>
    <scope>NUCLEOTIDE SEQUENCE</scope>
    <source>
        <strain evidence="2">RSA 2281</strain>
    </source>
</reference>
<protein>
    <submittedName>
        <fullName evidence="2">Uncharacterized protein</fullName>
    </submittedName>
</protein>
<evidence type="ECO:0000313" key="2">
    <source>
        <dbReference type="EMBL" id="KAI9247962.1"/>
    </source>
</evidence>
<sequence>MLGTTDFNPNYGKLGYLEENSDIFTSFLIFLSQFIKSYRIEQNVPLHISLPSLVIDVRVIGEPGLYFADLGCCYCLDAELQITHIHGLFLHVVFILGSLVIILMSKEV</sequence>
<evidence type="ECO:0000256" key="1">
    <source>
        <dbReference type="SAM" id="Phobius"/>
    </source>
</evidence>
<dbReference type="AlphaFoldDB" id="A0AAD5P8C6"/>
<dbReference type="Proteomes" id="UP001209540">
    <property type="component" value="Unassembled WGS sequence"/>
</dbReference>
<keyword evidence="3" id="KW-1185">Reference proteome</keyword>
<name>A0AAD5P8C6_9FUNG</name>
<reference evidence="2" key="1">
    <citation type="journal article" date="2022" name="IScience">
        <title>Evolution of zygomycete secretomes and the origins of terrestrial fungal ecologies.</title>
        <authorList>
            <person name="Chang Y."/>
            <person name="Wang Y."/>
            <person name="Mondo S."/>
            <person name="Ahrendt S."/>
            <person name="Andreopoulos W."/>
            <person name="Barry K."/>
            <person name="Beard J."/>
            <person name="Benny G.L."/>
            <person name="Blankenship S."/>
            <person name="Bonito G."/>
            <person name="Cuomo C."/>
            <person name="Desiro A."/>
            <person name="Gervers K.A."/>
            <person name="Hundley H."/>
            <person name="Kuo A."/>
            <person name="LaButti K."/>
            <person name="Lang B.F."/>
            <person name="Lipzen A."/>
            <person name="O'Donnell K."/>
            <person name="Pangilinan J."/>
            <person name="Reynolds N."/>
            <person name="Sandor L."/>
            <person name="Smith M.E."/>
            <person name="Tsang A."/>
            <person name="Grigoriev I.V."/>
            <person name="Stajich J.E."/>
            <person name="Spatafora J.W."/>
        </authorList>
    </citation>
    <scope>NUCLEOTIDE SEQUENCE</scope>
    <source>
        <strain evidence="2">RSA 2281</strain>
    </source>
</reference>
<proteinExistence type="predicted"/>
<feature type="transmembrane region" description="Helical" evidence="1">
    <location>
        <begin position="85"/>
        <end position="104"/>
    </location>
</feature>
<comment type="caution">
    <text evidence="2">The sequence shown here is derived from an EMBL/GenBank/DDBJ whole genome shotgun (WGS) entry which is preliminary data.</text>
</comment>
<organism evidence="2 3">
    <name type="scientific">Phascolomyces articulosus</name>
    <dbReference type="NCBI Taxonomy" id="60185"/>
    <lineage>
        <taxon>Eukaryota</taxon>
        <taxon>Fungi</taxon>
        <taxon>Fungi incertae sedis</taxon>
        <taxon>Mucoromycota</taxon>
        <taxon>Mucoromycotina</taxon>
        <taxon>Mucoromycetes</taxon>
        <taxon>Mucorales</taxon>
        <taxon>Lichtheimiaceae</taxon>
        <taxon>Phascolomyces</taxon>
    </lineage>
</organism>
<keyword evidence="1" id="KW-1133">Transmembrane helix</keyword>
<keyword evidence="1" id="KW-0472">Membrane</keyword>
<gene>
    <name evidence="2" type="ORF">BDA99DRAFT_542693</name>
</gene>
<dbReference type="EMBL" id="JAIXMP010000040">
    <property type="protein sequence ID" value="KAI9247962.1"/>
    <property type="molecule type" value="Genomic_DNA"/>
</dbReference>
<keyword evidence="1" id="KW-0812">Transmembrane</keyword>
<accession>A0AAD5P8C6</accession>